<evidence type="ECO:0000313" key="3">
    <source>
        <dbReference type="EMBL" id="MBP2377120.1"/>
    </source>
</evidence>
<evidence type="ECO:0000256" key="2">
    <source>
        <dbReference type="ARBA" id="ARBA00022649"/>
    </source>
</evidence>
<dbReference type="Pfam" id="PF05016">
    <property type="entry name" value="ParE_toxin"/>
    <property type="match status" value="1"/>
</dbReference>
<keyword evidence="4" id="KW-1185">Reference proteome</keyword>
<comment type="similarity">
    <text evidence="1">Belongs to the RelE toxin family.</text>
</comment>
<dbReference type="SUPFAM" id="SSF143011">
    <property type="entry name" value="RelE-like"/>
    <property type="match status" value="1"/>
</dbReference>
<evidence type="ECO:0000256" key="1">
    <source>
        <dbReference type="ARBA" id="ARBA00006226"/>
    </source>
</evidence>
<dbReference type="NCBIfam" id="TIGR02385">
    <property type="entry name" value="RelE_StbE"/>
    <property type="match status" value="1"/>
</dbReference>
<accession>A0ABS4WLN9</accession>
<dbReference type="Gene3D" id="3.30.2310.20">
    <property type="entry name" value="RelE-like"/>
    <property type="match status" value="1"/>
</dbReference>
<sequence length="87" mass="10353">MTRFRIEFTTAAAREIRKLEPQIRRRILSGVTDLERDPRPHGCRKLAGYDNAWRIRVGDYRVLYEVLDEQVLVTVVRVAHRRTVYDI</sequence>
<dbReference type="RefSeq" id="WP_307803523.1">
    <property type="nucleotide sequence ID" value="NZ_BAAAIO010000001.1"/>
</dbReference>
<dbReference type="EMBL" id="JAGIOA010000001">
    <property type="protein sequence ID" value="MBP2377120.1"/>
    <property type="molecule type" value="Genomic_DNA"/>
</dbReference>
<name>A0ABS4WLN9_9MICO</name>
<dbReference type="InterPro" id="IPR035093">
    <property type="entry name" value="RelE/ParE_toxin_dom_sf"/>
</dbReference>
<gene>
    <name evidence="3" type="ORF">JOF42_000615</name>
</gene>
<dbReference type="InterPro" id="IPR007712">
    <property type="entry name" value="RelE/ParE_toxin"/>
</dbReference>
<evidence type="ECO:0000313" key="4">
    <source>
        <dbReference type="Proteomes" id="UP000703720"/>
    </source>
</evidence>
<dbReference type="PANTHER" id="PTHR35601">
    <property type="entry name" value="TOXIN RELE"/>
    <property type="match status" value="1"/>
</dbReference>
<proteinExistence type="inferred from homology"/>
<dbReference type="PANTHER" id="PTHR35601:SF1">
    <property type="entry name" value="TOXIN RELE"/>
    <property type="match status" value="1"/>
</dbReference>
<protein>
    <submittedName>
        <fullName evidence="3">mRNA interferase RelE/StbE</fullName>
    </submittedName>
</protein>
<dbReference type="Proteomes" id="UP000703720">
    <property type="component" value="Unassembled WGS sequence"/>
</dbReference>
<keyword evidence="2" id="KW-1277">Toxin-antitoxin system</keyword>
<comment type="caution">
    <text evidence="3">The sequence shown here is derived from an EMBL/GenBank/DDBJ whole genome shotgun (WGS) entry which is preliminary data.</text>
</comment>
<reference evidence="3 4" key="1">
    <citation type="submission" date="2021-03" db="EMBL/GenBank/DDBJ databases">
        <title>Sequencing the genomes of 1000 actinobacteria strains.</title>
        <authorList>
            <person name="Klenk H.-P."/>
        </authorList>
    </citation>
    <scope>NUCLEOTIDE SEQUENCE [LARGE SCALE GENOMIC DNA]</scope>
    <source>
        <strain evidence="3 4">DSM 13468</strain>
    </source>
</reference>
<organism evidence="3 4">
    <name type="scientific">Microbacterium phyllosphaerae</name>
    <dbReference type="NCBI Taxonomy" id="124798"/>
    <lineage>
        <taxon>Bacteria</taxon>
        <taxon>Bacillati</taxon>
        <taxon>Actinomycetota</taxon>
        <taxon>Actinomycetes</taxon>
        <taxon>Micrococcales</taxon>
        <taxon>Microbacteriaceae</taxon>
        <taxon>Microbacterium</taxon>
    </lineage>
</organism>